<evidence type="ECO:0000313" key="8">
    <source>
        <dbReference type="Proteomes" id="UP000031631"/>
    </source>
</evidence>
<keyword evidence="2 7" id="KW-0489">Methyltransferase</keyword>
<feature type="domain" description="Methyltransferase small" evidence="6">
    <location>
        <begin position="119"/>
        <end position="234"/>
    </location>
</feature>
<dbReference type="Gene3D" id="1.10.8.10">
    <property type="entry name" value="DNA helicase RuvA subunit, C-terminal domain"/>
    <property type="match status" value="1"/>
</dbReference>
<evidence type="ECO:0000256" key="4">
    <source>
        <dbReference type="ARBA" id="ARBA00022691"/>
    </source>
</evidence>
<dbReference type="CDD" id="cd02440">
    <property type="entry name" value="AdoMet_MTases"/>
    <property type="match status" value="1"/>
</dbReference>
<dbReference type="GO" id="GO:0102559">
    <property type="term" value="F:peptide chain release factor N(5)-glutamine methyltransferase activity"/>
    <property type="evidence" value="ECO:0007669"/>
    <property type="project" value="UniProtKB-EC"/>
</dbReference>
<dbReference type="PANTHER" id="PTHR18895">
    <property type="entry name" value="HEMK METHYLTRANSFERASE"/>
    <property type="match status" value="1"/>
</dbReference>
<dbReference type="RefSeq" id="WP_052470183.1">
    <property type="nucleotide sequence ID" value="NZ_AP012273.1"/>
</dbReference>
<dbReference type="InterPro" id="IPR019874">
    <property type="entry name" value="RF_methyltr_PrmC"/>
</dbReference>
<dbReference type="InterPro" id="IPR007848">
    <property type="entry name" value="Small_mtfrase_dom"/>
</dbReference>
<evidence type="ECO:0000313" key="7">
    <source>
        <dbReference type="EMBL" id="BAO45422.1"/>
    </source>
</evidence>
<dbReference type="SUPFAM" id="SSF53335">
    <property type="entry name" value="S-adenosyl-L-methionine-dependent methyltransferases"/>
    <property type="match status" value="1"/>
</dbReference>
<evidence type="ECO:0000256" key="2">
    <source>
        <dbReference type="ARBA" id="ARBA00022603"/>
    </source>
</evidence>
<dbReference type="KEGG" id="tbn:TBH_C2514"/>
<evidence type="ECO:0000256" key="1">
    <source>
        <dbReference type="ARBA" id="ARBA00012771"/>
    </source>
</evidence>
<dbReference type="NCBIfam" id="TIGR03534">
    <property type="entry name" value="RF_mod_PrmC"/>
    <property type="match status" value="1"/>
</dbReference>
<dbReference type="InterPro" id="IPR050320">
    <property type="entry name" value="N5-glutamine_MTase"/>
</dbReference>
<dbReference type="NCBIfam" id="TIGR00536">
    <property type="entry name" value="hemK_fam"/>
    <property type="match status" value="1"/>
</dbReference>
<dbReference type="Proteomes" id="UP000031631">
    <property type="component" value="Chromosome"/>
</dbReference>
<proteinExistence type="predicted"/>
<evidence type="ECO:0000259" key="6">
    <source>
        <dbReference type="Pfam" id="PF05175"/>
    </source>
</evidence>
<dbReference type="EC" id="2.1.1.297" evidence="1"/>
<reference evidence="7 8" key="1">
    <citation type="journal article" date="2014" name="PLoS ONE">
        <title>Physiological and genomic features of a novel sulfur-oxidizing gammaproteobacterium belonging to a previously uncultivated symbiotic lineage isolated from a hydrothermal vent.</title>
        <authorList>
            <person name="Nunoura T."/>
            <person name="Takaki Y."/>
            <person name="Kazama H."/>
            <person name="Kakuta J."/>
            <person name="Shimamura S."/>
            <person name="Makita H."/>
            <person name="Hirai M."/>
            <person name="Miyazaki M."/>
            <person name="Takai K."/>
        </authorList>
    </citation>
    <scope>NUCLEOTIDE SEQUENCE [LARGE SCALE GENOMIC DNA]</scope>
    <source>
        <strain evidence="7 8">Hiromi1</strain>
    </source>
</reference>
<comment type="catalytic activity">
    <reaction evidence="5">
        <text>L-glutaminyl-[peptide chain release factor] + S-adenosyl-L-methionine = N(5)-methyl-L-glutaminyl-[peptide chain release factor] + S-adenosyl-L-homocysteine + H(+)</text>
        <dbReference type="Rhea" id="RHEA:42896"/>
        <dbReference type="Rhea" id="RHEA-COMP:10271"/>
        <dbReference type="Rhea" id="RHEA-COMP:10272"/>
        <dbReference type="ChEBI" id="CHEBI:15378"/>
        <dbReference type="ChEBI" id="CHEBI:30011"/>
        <dbReference type="ChEBI" id="CHEBI:57856"/>
        <dbReference type="ChEBI" id="CHEBI:59789"/>
        <dbReference type="ChEBI" id="CHEBI:61891"/>
        <dbReference type="EC" id="2.1.1.297"/>
    </reaction>
</comment>
<dbReference type="InterPro" id="IPR029063">
    <property type="entry name" value="SAM-dependent_MTases_sf"/>
</dbReference>
<dbReference type="GO" id="GO:0032259">
    <property type="term" value="P:methylation"/>
    <property type="evidence" value="ECO:0007669"/>
    <property type="project" value="UniProtKB-KW"/>
</dbReference>
<dbReference type="EMBL" id="AP012273">
    <property type="protein sequence ID" value="BAO45422.1"/>
    <property type="molecule type" value="Genomic_DNA"/>
</dbReference>
<protein>
    <recommendedName>
        <fullName evidence="1">peptide chain release factor N(5)-glutamine methyltransferase</fullName>
        <ecNumber evidence="1">2.1.1.297</ecNumber>
    </recommendedName>
</protein>
<sequence>MNQATLFESLLEELSGKLELLPDKPEETPESTLRALWLLASGKPVSVESAKAVELPELDRQQMENLRQHIRQRLDGTPLAHISGRQAFMGMELLAGPEALIPRKETELLAASAIDILLQQTGDALKVIDVCTGAGNVALAIAHAVQKARVFASDLSAEAVQLARRNTALHDLSERVSLYTGDLLDPFRHLDIEGKVDMITCNPPYISSAKVPAMASEISEHEPEMAFNGGVFGINLMRKLIAEAPDFIRGSGHLVFEVGLGQGPAMEKQISKLPAYESVQTIADADGNARVVVARVC</sequence>
<gene>
    <name evidence="7" type="ORF">TBH_C2514</name>
</gene>
<keyword evidence="3 7" id="KW-0808">Transferase</keyword>
<dbReference type="PANTHER" id="PTHR18895:SF74">
    <property type="entry name" value="MTRF1L RELEASE FACTOR GLUTAMINE METHYLTRANSFERASE"/>
    <property type="match status" value="1"/>
</dbReference>
<dbReference type="AlphaFoldDB" id="A0A7U6GKP1"/>
<dbReference type="OrthoDB" id="9800643at2"/>
<dbReference type="Pfam" id="PF05175">
    <property type="entry name" value="MTS"/>
    <property type="match status" value="1"/>
</dbReference>
<dbReference type="Gene3D" id="3.40.50.150">
    <property type="entry name" value="Vaccinia Virus protein VP39"/>
    <property type="match status" value="1"/>
</dbReference>
<keyword evidence="4" id="KW-0949">S-adenosyl-L-methionine</keyword>
<evidence type="ECO:0000256" key="5">
    <source>
        <dbReference type="ARBA" id="ARBA00048391"/>
    </source>
</evidence>
<keyword evidence="8" id="KW-1185">Reference proteome</keyword>
<organism evidence="7 8">
    <name type="scientific">Thiolapillus brandeum</name>
    <dbReference type="NCBI Taxonomy" id="1076588"/>
    <lineage>
        <taxon>Bacteria</taxon>
        <taxon>Pseudomonadati</taxon>
        <taxon>Pseudomonadota</taxon>
        <taxon>Gammaproteobacteria</taxon>
        <taxon>Chromatiales</taxon>
        <taxon>Sedimenticolaceae</taxon>
        <taxon>Thiolapillus</taxon>
    </lineage>
</organism>
<evidence type="ECO:0000256" key="3">
    <source>
        <dbReference type="ARBA" id="ARBA00022679"/>
    </source>
</evidence>
<name>A0A7U6GKP1_9GAMM</name>
<dbReference type="InterPro" id="IPR004556">
    <property type="entry name" value="HemK-like"/>
</dbReference>
<accession>A0A7U6GKP1</accession>